<reference evidence="2" key="1">
    <citation type="submission" date="2017-04" db="EMBL/GenBank/DDBJ databases">
        <title>Function of individual gut microbiota members based on whole genome sequencing of pure cultures obtained from chicken caecum.</title>
        <authorList>
            <person name="Medvecky M."/>
            <person name="Cejkova D."/>
            <person name="Polansky O."/>
            <person name="Karasova D."/>
            <person name="Kubasova T."/>
            <person name="Cizek A."/>
            <person name="Rychlik I."/>
        </authorList>
    </citation>
    <scope>NUCLEOTIDE SEQUENCE [LARGE SCALE GENOMIC DNA]</scope>
    <source>
        <strain evidence="2">An149</strain>
    </source>
</reference>
<dbReference type="Proteomes" id="UP000196258">
    <property type="component" value="Unassembled WGS sequence"/>
</dbReference>
<dbReference type="EMBL" id="NFLB01000004">
    <property type="protein sequence ID" value="OUQ05647.1"/>
    <property type="molecule type" value="Genomic_DNA"/>
</dbReference>
<evidence type="ECO:0000313" key="1">
    <source>
        <dbReference type="EMBL" id="OUQ05647.1"/>
    </source>
</evidence>
<accession>A0A1Y4Q8N9</accession>
<organism evidence="1 2">
    <name type="scientific">Thomasclavelia spiroformis</name>
    <dbReference type="NCBI Taxonomy" id="29348"/>
    <lineage>
        <taxon>Bacteria</taxon>
        <taxon>Bacillati</taxon>
        <taxon>Bacillota</taxon>
        <taxon>Erysipelotrichia</taxon>
        <taxon>Erysipelotrichales</taxon>
        <taxon>Coprobacillaceae</taxon>
        <taxon>Thomasclavelia</taxon>
    </lineage>
</organism>
<protein>
    <submittedName>
        <fullName evidence="1">Uncharacterized protein</fullName>
    </submittedName>
</protein>
<dbReference type="AlphaFoldDB" id="A0A1Y4Q8N9"/>
<gene>
    <name evidence="1" type="ORF">B5E91_04330</name>
</gene>
<proteinExistence type="predicted"/>
<sequence>MKFQYNLNYIGGIDGYNKRAIYTLKITDDYFYVNGLIKSKKFAYKQVKGIFFGEIDDLKRAFAEVKLLFEQVSLLDYRLNRKLKYCLVIVLEDTKIVFAQEEDINLKNAFRRLKERHSQKT</sequence>
<dbReference type="RefSeq" id="WP_087255439.1">
    <property type="nucleotide sequence ID" value="NZ_CAJKXS010000078.1"/>
</dbReference>
<comment type="caution">
    <text evidence="1">The sequence shown here is derived from an EMBL/GenBank/DDBJ whole genome shotgun (WGS) entry which is preliminary data.</text>
</comment>
<evidence type="ECO:0000313" key="2">
    <source>
        <dbReference type="Proteomes" id="UP000196258"/>
    </source>
</evidence>
<name>A0A1Y4Q8N9_9FIRM</name>